<evidence type="ECO:0000256" key="1">
    <source>
        <dbReference type="ARBA" id="ARBA00023157"/>
    </source>
</evidence>
<dbReference type="EMBL" id="JAUZQC010000012">
    <property type="protein sequence ID" value="KAK5862109.1"/>
    <property type="molecule type" value="Genomic_DNA"/>
</dbReference>
<evidence type="ECO:0000259" key="3">
    <source>
        <dbReference type="PROSITE" id="PS50279"/>
    </source>
</evidence>
<dbReference type="SUPFAM" id="SSF57362">
    <property type="entry name" value="BPTI-like"/>
    <property type="match status" value="1"/>
</dbReference>
<feature type="region of interest" description="Disordered" evidence="2">
    <location>
        <begin position="53"/>
        <end position="112"/>
    </location>
</feature>
<dbReference type="PRINTS" id="PR00759">
    <property type="entry name" value="BASICPTASE"/>
</dbReference>
<evidence type="ECO:0000313" key="4">
    <source>
        <dbReference type="EMBL" id="KAK5862109.1"/>
    </source>
</evidence>
<dbReference type="PROSITE" id="PS50279">
    <property type="entry name" value="BPTI_KUNITZ_2"/>
    <property type="match status" value="1"/>
</dbReference>
<dbReference type="SMART" id="SM00131">
    <property type="entry name" value="KU"/>
    <property type="match status" value="1"/>
</dbReference>
<proteinExistence type="predicted"/>
<dbReference type="PROSITE" id="PS00280">
    <property type="entry name" value="BPTI_KUNITZ_1"/>
    <property type="match status" value="1"/>
</dbReference>
<dbReference type="InterPro" id="IPR020901">
    <property type="entry name" value="Prtase_inh_Kunz-CS"/>
</dbReference>
<feature type="domain" description="BPTI/Kunitz inhibitor" evidence="3">
    <location>
        <begin position="179"/>
        <end position="229"/>
    </location>
</feature>
<dbReference type="PANTHER" id="PTHR10083">
    <property type="entry name" value="KUNITZ-TYPE PROTEASE INHIBITOR-RELATED"/>
    <property type="match status" value="1"/>
</dbReference>
<accession>A0AAN8AMV8</accession>
<evidence type="ECO:0000256" key="2">
    <source>
        <dbReference type="SAM" id="MobiDB-lite"/>
    </source>
</evidence>
<dbReference type="Pfam" id="PF00014">
    <property type="entry name" value="Kunitz_BPTI"/>
    <property type="match status" value="1"/>
</dbReference>
<dbReference type="AlphaFoldDB" id="A0AAN8AMV8"/>
<comment type="caution">
    <text evidence="4">The sequence shown here is derived from an EMBL/GenBank/DDBJ whole genome shotgun (WGS) entry which is preliminary data.</text>
</comment>
<dbReference type="InterPro" id="IPR050098">
    <property type="entry name" value="TFPI/VKTCI-like"/>
</dbReference>
<evidence type="ECO:0000313" key="5">
    <source>
        <dbReference type="Proteomes" id="UP001346869"/>
    </source>
</evidence>
<sequence>MATDPDSNHVYLINDFKTLPAMERKLLSHICEDDGESDVFSSVPSSRLSPGILDVSDNVREPPYWTDTDTPTFTGDFRRVQKVPGLPAPQTDREPITPQTPKTDDRSSSEKQRWPFFDREPFRPVTDSFPQFDMKDPKHVVMTGVIGPAGPTLKTPPPISSTLPTSLLPSDSNISAERCNQVLDPGPCRDYVVKWYYDATANSCAQFWFGGCLGNSNQFETDKSCRETCAKV</sequence>
<protein>
    <recommendedName>
        <fullName evidence="3">BPTI/Kunitz inhibitor domain-containing protein</fullName>
    </recommendedName>
</protein>
<dbReference type="Proteomes" id="UP001346869">
    <property type="component" value="Unassembled WGS sequence"/>
</dbReference>
<dbReference type="PANTHER" id="PTHR10083:SF375">
    <property type="entry name" value="BPTI_KUNITZ INHIBITOR DOMAIN-CONTAINING PROTEIN"/>
    <property type="match status" value="1"/>
</dbReference>
<dbReference type="GO" id="GO:0005615">
    <property type="term" value="C:extracellular space"/>
    <property type="evidence" value="ECO:0007669"/>
    <property type="project" value="TreeGrafter"/>
</dbReference>
<dbReference type="GO" id="GO:0004867">
    <property type="term" value="F:serine-type endopeptidase inhibitor activity"/>
    <property type="evidence" value="ECO:0007669"/>
    <property type="project" value="InterPro"/>
</dbReference>
<dbReference type="InterPro" id="IPR002223">
    <property type="entry name" value="Kunitz_BPTI"/>
</dbReference>
<reference evidence="4 5" key="1">
    <citation type="journal article" date="2023" name="Genes (Basel)">
        <title>Chromosome-Level Genome Assembly and Circadian Gene Repertoire of the Patagonia Blennie Eleginops maclovinus-The Closest Ancestral Proxy of Antarctic Cryonotothenioids.</title>
        <authorList>
            <person name="Cheng C.C."/>
            <person name="Rivera-Colon A.G."/>
            <person name="Minhas B.F."/>
            <person name="Wilson L."/>
            <person name="Rayamajhi N."/>
            <person name="Vargas-Chacoff L."/>
            <person name="Catchen J.M."/>
        </authorList>
    </citation>
    <scope>NUCLEOTIDE SEQUENCE [LARGE SCALE GENOMIC DNA]</scope>
    <source>
        <strain evidence="4">JMC-PN-2008</strain>
    </source>
</reference>
<feature type="compositionally biased region" description="Basic and acidic residues" evidence="2">
    <location>
        <begin position="102"/>
        <end position="112"/>
    </location>
</feature>
<reference evidence="4 5" key="2">
    <citation type="journal article" date="2023" name="Mol. Biol. Evol.">
        <title>Genomics of Secondarily Temperate Adaptation in the Only Non-Antarctic Icefish.</title>
        <authorList>
            <person name="Rivera-Colon A.G."/>
            <person name="Rayamajhi N."/>
            <person name="Minhas B.F."/>
            <person name="Madrigal G."/>
            <person name="Bilyk K.T."/>
            <person name="Yoon V."/>
            <person name="Hune M."/>
            <person name="Gregory S."/>
            <person name="Cheng C.H.C."/>
            <person name="Catchen J.M."/>
        </authorList>
    </citation>
    <scope>NUCLEOTIDE SEQUENCE [LARGE SCALE GENOMIC DNA]</scope>
    <source>
        <strain evidence="4">JMC-PN-2008</strain>
    </source>
</reference>
<feature type="compositionally biased region" description="Low complexity" evidence="2">
    <location>
        <begin position="62"/>
        <end position="75"/>
    </location>
</feature>
<gene>
    <name evidence="4" type="ORF">PBY51_017538</name>
</gene>
<organism evidence="4 5">
    <name type="scientific">Eleginops maclovinus</name>
    <name type="common">Patagonian blennie</name>
    <name type="synonym">Eleginus maclovinus</name>
    <dbReference type="NCBI Taxonomy" id="56733"/>
    <lineage>
        <taxon>Eukaryota</taxon>
        <taxon>Metazoa</taxon>
        <taxon>Chordata</taxon>
        <taxon>Craniata</taxon>
        <taxon>Vertebrata</taxon>
        <taxon>Euteleostomi</taxon>
        <taxon>Actinopterygii</taxon>
        <taxon>Neopterygii</taxon>
        <taxon>Teleostei</taxon>
        <taxon>Neoteleostei</taxon>
        <taxon>Acanthomorphata</taxon>
        <taxon>Eupercaria</taxon>
        <taxon>Perciformes</taxon>
        <taxon>Notothenioidei</taxon>
        <taxon>Eleginopidae</taxon>
        <taxon>Eleginops</taxon>
    </lineage>
</organism>
<name>A0AAN8AMV8_ELEMC</name>
<dbReference type="FunFam" id="4.10.410.10:FF:000020">
    <property type="entry name" value="Collagen, type VI, alpha 3"/>
    <property type="match status" value="1"/>
</dbReference>
<dbReference type="Gene3D" id="4.10.410.10">
    <property type="entry name" value="Pancreatic trypsin inhibitor Kunitz domain"/>
    <property type="match status" value="1"/>
</dbReference>
<keyword evidence="5" id="KW-1185">Reference proteome</keyword>
<dbReference type="InterPro" id="IPR036880">
    <property type="entry name" value="Kunitz_BPTI_sf"/>
</dbReference>
<keyword evidence="1" id="KW-1015">Disulfide bond</keyword>